<keyword evidence="2" id="KW-1185">Reference proteome</keyword>
<evidence type="ECO:0000313" key="2">
    <source>
        <dbReference type="Proteomes" id="UP000664628"/>
    </source>
</evidence>
<organism evidence="1 2">
    <name type="scientific">Fibrella forsythiae</name>
    <dbReference type="NCBI Taxonomy" id="2817061"/>
    <lineage>
        <taxon>Bacteria</taxon>
        <taxon>Pseudomonadati</taxon>
        <taxon>Bacteroidota</taxon>
        <taxon>Cytophagia</taxon>
        <taxon>Cytophagales</taxon>
        <taxon>Spirosomataceae</taxon>
        <taxon>Fibrella</taxon>
    </lineage>
</organism>
<evidence type="ECO:0000313" key="1">
    <source>
        <dbReference type="EMBL" id="MBO0952002.1"/>
    </source>
</evidence>
<comment type="caution">
    <text evidence="1">The sequence shown here is derived from an EMBL/GenBank/DDBJ whole genome shotgun (WGS) entry which is preliminary data.</text>
</comment>
<name>A0ABS3JPS7_9BACT</name>
<sequence length="170" mass="19718">MRKGIIRLTYRKIIDASSQKPWDKTVFDETYQEFFMQAQLYNPDSAHLTFQELLDNVPKAEQLHYLTSRVAMGYLKQLNQQIPDVTNELGSLCLPFTEFKFEILASHIEKKEAHRVAIFFYSDPLTWIDTIDGRLLIAYGDQRDALQAGQLVQTDLIALQPNLSIWSFQS</sequence>
<dbReference type="EMBL" id="JAFMYW010000009">
    <property type="protein sequence ID" value="MBO0952002.1"/>
    <property type="molecule type" value="Genomic_DNA"/>
</dbReference>
<reference evidence="1 2" key="1">
    <citation type="submission" date="2021-03" db="EMBL/GenBank/DDBJ databases">
        <title>Fibrella sp. HMF5405 genome sequencing and assembly.</title>
        <authorList>
            <person name="Kang H."/>
            <person name="Kim H."/>
            <person name="Bae S."/>
            <person name="Joh K."/>
        </authorList>
    </citation>
    <scope>NUCLEOTIDE SEQUENCE [LARGE SCALE GENOMIC DNA]</scope>
    <source>
        <strain evidence="1 2">HMF5405</strain>
    </source>
</reference>
<protein>
    <submittedName>
        <fullName evidence="1">Uncharacterized protein</fullName>
    </submittedName>
</protein>
<proteinExistence type="predicted"/>
<accession>A0ABS3JPS7</accession>
<gene>
    <name evidence="1" type="ORF">J2I46_25695</name>
</gene>
<dbReference type="RefSeq" id="WP_207331950.1">
    <property type="nucleotide sequence ID" value="NZ_JAFMYW010000009.1"/>
</dbReference>
<dbReference type="Proteomes" id="UP000664628">
    <property type="component" value="Unassembled WGS sequence"/>
</dbReference>